<sequence length="75" mass="9109">MNREKIMKIGKRVHLDFDFLDNHIINKLLNTEEKISMYFIKYVNEYPNNHKYKKLIFDECDTILSEIDTNINKLT</sequence>
<accession>A0A2M7W3R3</accession>
<comment type="caution">
    <text evidence="1">The sequence shown here is derived from an EMBL/GenBank/DDBJ whole genome shotgun (WGS) entry which is preliminary data.</text>
</comment>
<evidence type="ECO:0000313" key="1">
    <source>
        <dbReference type="EMBL" id="PJA20220.1"/>
    </source>
</evidence>
<dbReference type="EMBL" id="PFQF01000033">
    <property type="protein sequence ID" value="PJA20220.1"/>
    <property type="molecule type" value="Genomic_DNA"/>
</dbReference>
<protein>
    <submittedName>
        <fullName evidence="1">Uncharacterized protein</fullName>
    </submittedName>
</protein>
<dbReference type="Proteomes" id="UP000230137">
    <property type="component" value="Unassembled WGS sequence"/>
</dbReference>
<evidence type="ECO:0000313" key="2">
    <source>
        <dbReference type="Proteomes" id="UP000230137"/>
    </source>
</evidence>
<gene>
    <name evidence="1" type="ORF">COX60_02325</name>
</gene>
<reference evidence="2" key="1">
    <citation type="submission" date="2017-09" db="EMBL/GenBank/DDBJ databases">
        <title>Depth-based differentiation of microbial function through sediment-hosted aquifers and enrichment of novel symbionts in the deep terrestrial subsurface.</title>
        <authorList>
            <person name="Probst A.J."/>
            <person name="Ladd B."/>
            <person name="Jarett J.K."/>
            <person name="Geller-Mcgrath D.E."/>
            <person name="Sieber C.M.K."/>
            <person name="Emerson J.B."/>
            <person name="Anantharaman K."/>
            <person name="Thomas B.C."/>
            <person name="Malmstrom R."/>
            <person name="Stieglmeier M."/>
            <person name="Klingl A."/>
            <person name="Woyke T."/>
            <person name="Ryan C.M."/>
            <person name="Banfield J.F."/>
        </authorList>
    </citation>
    <scope>NUCLEOTIDE SEQUENCE [LARGE SCALE GENOMIC DNA]</scope>
</reference>
<name>A0A2M7W3R3_9BACT</name>
<proteinExistence type="predicted"/>
<organism evidence="1 2">
    <name type="scientific">Candidatus Berkelbacteria bacterium CG_4_10_14_0_2_um_filter_35_9_33_12</name>
    <dbReference type="NCBI Taxonomy" id="1974499"/>
    <lineage>
        <taxon>Bacteria</taxon>
        <taxon>Candidatus Berkelbacteria</taxon>
    </lineage>
</organism>
<dbReference type="AlphaFoldDB" id="A0A2M7W3R3"/>